<reference evidence="2" key="2">
    <citation type="submission" date="2020-05" db="UniProtKB">
        <authorList>
            <consortium name="EnsemblMetazoa"/>
        </authorList>
    </citation>
    <scope>IDENTIFICATION</scope>
</reference>
<sequence>MMMFLPLNHGLSIARKWGKVKARRWRSSLFEIALFTLLTLTARPIFGQEDPQGFACIAMVVQEYL</sequence>
<dbReference type="EnsemblMetazoa" id="ASIC007455-RA">
    <property type="protein sequence ID" value="ASIC007455-PA"/>
    <property type="gene ID" value="ASIC007455"/>
</dbReference>
<accession>A0A084VP66</accession>
<dbReference type="EMBL" id="ATLV01014983">
    <property type="status" value="NOT_ANNOTATED_CDS"/>
    <property type="molecule type" value="Genomic_DNA"/>
</dbReference>
<proteinExistence type="predicted"/>
<gene>
    <name evidence="1" type="ORF">ZHAS_00007455</name>
</gene>
<evidence type="ECO:0000313" key="3">
    <source>
        <dbReference type="Proteomes" id="UP000030765"/>
    </source>
</evidence>
<organism evidence="1">
    <name type="scientific">Anopheles sinensis</name>
    <name type="common">Mosquito</name>
    <dbReference type="NCBI Taxonomy" id="74873"/>
    <lineage>
        <taxon>Eukaryota</taxon>
        <taxon>Metazoa</taxon>
        <taxon>Ecdysozoa</taxon>
        <taxon>Arthropoda</taxon>
        <taxon>Hexapoda</taxon>
        <taxon>Insecta</taxon>
        <taxon>Pterygota</taxon>
        <taxon>Neoptera</taxon>
        <taxon>Endopterygota</taxon>
        <taxon>Diptera</taxon>
        <taxon>Nematocera</taxon>
        <taxon>Culicoidea</taxon>
        <taxon>Culicidae</taxon>
        <taxon>Anophelinae</taxon>
        <taxon>Anopheles</taxon>
    </lineage>
</organism>
<name>A0A084VP66_ANOSI</name>
<protein>
    <submittedName>
        <fullName evidence="1 2">High affinity nitrate transporter 2.5</fullName>
    </submittedName>
</protein>
<evidence type="ECO:0000313" key="2">
    <source>
        <dbReference type="EnsemblMetazoa" id="ASIC007455-PA"/>
    </source>
</evidence>
<dbReference type="AlphaFoldDB" id="A0A084VP66"/>
<dbReference type="VEuPathDB" id="VectorBase:ASIC007455"/>
<keyword evidence="3" id="KW-1185">Reference proteome</keyword>
<evidence type="ECO:0000313" key="1">
    <source>
        <dbReference type="EMBL" id="KFB39760.1"/>
    </source>
</evidence>
<dbReference type="Proteomes" id="UP000030765">
    <property type="component" value="Unassembled WGS sequence"/>
</dbReference>
<dbReference type="EMBL" id="KE524999">
    <property type="protein sequence ID" value="KFB39760.1"/>
    <property type="molecule type" value="Genomic_DNA"/>
</dbReference>
<reference evidence="1 3" key="1">
    <citation type="journal article" date="2014" name="BMC Genomics">
        <title>Genome sequence of Anopheles sinensis provides insight into genetics basis of mosquito competence for malaria parasites.</title>
        <authorList>
            <person name="Zhou D."/>
            <person name="Zhang D."/>
            <person name="Ding G."/>
            <person name="Shi L."/>
            <person name="Hou Q."/>
            <person name="Ye Y."/>
            <person name="Xu Y."/>
            <person name="Zhou H."/>
            <person name="Xiong C."/>
            <person name="Li S."/>
            <person name="Yu J."/>
            <person name="Hong S."/>
            <person name="Yu X."/>
            <person name="Zou P."/>
            <person name="Chen C."/>
            <person name="Chang X."/>
            <person name="Wang W."/>
            <person name="Lv Y."/>
            <person name="Sun Y."/>
            <person name="Ma L."/>
            <person name="Shen B."/>
            <person name="Zhu C."/>
        </authorList>
    </citation>
    <scope>NUCLEOTIDE SEQUENCE [LARGE SCALE GENOMIC DNA]</scope>
</reference>